<protein>
    <recommendedName>
        <fullName evidence="3">STAS/SEC14 domain-containing protein</fullName>
    </recommendedName>
</protein>
<accession>A1ZHI3</accession>
<evidence type="ECO:0000313" key="1">
    <source>
        <dbReference type="EMBL" id="EAY29990.1"/>
    </source>
</evidence>
<dbReference type="RefSeq" id="WP_002695496.1">
    <property type="nucleotide sequence ID" value="NZ_AAWS01000008.1"/>
</dbReference>
<dbReference type="EMBL" id="AAWS01000008">
    <property type="protein sequence ID" value="EAY29990.1"/>
    <property type="molecule type" value="Genomic_DNA"/>
</dbReference>
<sequence>MKKKNYVVSKNTETNIIHMKVLGFMNFEEMQEMWGKTMPLMSDEQQKILYDATLGKALPAKSRQWAVDVLGKQLSEKKVKIARVVSQDIFNNLIAEQIKEKISKHAPTIKENVQIFETVAQAEEWLMSS</sequence>
<comment type="caution">
    <text evidence="1">The sequence shown here is derived from an EMBL/GenBank/DDBJ whole genome shotgun (WGS) entry which is preliminary data.</text>
</comment>
<gene>
    <name evidence="1" type="ORF">M23134_05323</name>
</gene>
<dbReference type="Proteomes" id="UP000004095">
    <property type="component" value="Unassembled WGS sequence"/>
</dbReference>
<proteinExistence type="predicted"/>
<name>A1ZHI3_MICM2</name>
<reference evidence="1 2" key="1">
    <citation type="submission" date="2007-01" db="EMBL/GenBank/DDBJ databases">
        <authorList>
            <person name="Haygood M."/>
            <person name="Podell S."/>
            <person name="Anderson C."/>
            <person name="Hopkinson B."/>
            <person name="Roe K."/>
            <person name="Barbeau K."/>
            <person name="Gaasterland T."/>
            <person name="Ferriera S."/>
            <person name="Johnson J."/>
            <person name="Kravitz S."/>
            <person name="Beeson K."/>
            <person name="Sutton G."/>
            <person name="Rogers Y.-H."/>
            <person name="Friedman R."/>
            <person name="Frazier M."/>
            <person name="Venter J.C."/>
        </authorList>
    </citation>
    <scope>NUCLEOTIDE SEQUENCE [LARGE SCALE GENOMIC DNA]</scope>
    <source>
        <strain evidence="1 2">ATCC 23134</strain>
    </source>
</reference>
<organism evidence="1 2">
    <name type="scientific">Microscilla marina ATCC 23134</name>
    <dbReference type="NCBI Taxonomy" id="313606"/>
    <lineage>
        <taxon>Bacteria</taxon>
        <taxon>Pseudomonadati</taxon>
        <taxon>Bacteroidota</taxon>
        <taxon>Cytophagia</taxon>
        <taxon>Cytophagales</taxon>
        <taxon>Microscillaceae</taxon>
        <taxon>Microscilla</taxon>
    </lineage>
</organism>
<dbReference type="AlphaFoldDB" id="A1ZHI3"/>
<keyword evidence="2" id="KW-1185">Reference proteome</keyword>
<evidence type="ECO:0008006" key="3">
    <source>
        <dbReference type="Google" id="ProtNLM"/>
    </source>
</evidence>
<evidence type="ECO:0000313" key="2">
    <source>
        <dbReference type="Proteomes" id="UP000004095"/>
    </source>
</evidence>